<feature type="domain" description="PAS" evidence="9">
    <location>
        <begin position="564"/>
        <end position="633"/>
    </location>
</feature>
<dbReference type="InterPro" id="IPR003018">
    <property type="entry name" value="GAF"/>
</dbReference>
<feature type="coiled-coil region" evidence="6">
    <location>
        <begin position="1115"/>
        <end position="1151"/>
    </location>
</feature>
<dbReference type="InterPro" id="IPR003661">
    <property type="entry name" value="HisK_dim/P_dom"/>
</dbReference>
<dbReference type="PANTHER" id="PTHR43304">
    <property type="entry name" value="PHYTOCHROME-LIKE PROTEIN CPH1"/>
    <property type="match status" value="1"/>
</dbReference>
<dbReference type="Pfam" id="PF00512">
    <property type="entry name" value="HisKA"/>
    <property type="match status" value="1"/>
</dbReference>
<evidence type="ECO:0000313" key="12">
    <source>
        <dbReference type="Proteomes" id="UP000830434"/>
    </source>
</evidence>
<dbReference type="SMART" id="SM00388">
    <property type="entry name" value="HisKA"/>
    <property type="match status" value="1"/>
</dbReference>
<dbReference type="SMART" id="SM00065">
    <property type="entry name" value="GAF"/>
    <property type="match status" value="3"/>
</dbReference>
<feature type="domain" description="PAS" evidence="9">
    <location>
        <begin position="148"/>
        <end position="190"/>
    </location>
</feature>
<dbReference type="NCBIfam" id="TIGR00229">
    <property type="entry name" value="sensory_box"/>
    <property type="match status" value="5"/>
</dbReference>
<feature type="domain" description="PAS" evidence="9">
    <location>
        <begin position="20"/>
        <end position="90"/>
    </location>
</feature>
<dbReference type="KEGG" id="haxz:M0R88_07855"/>
<feature type="domain" description="Histidine kinase" evidence="8">
    <location>
        <begin position="1151"/>
        <end position="1364"/>
    </location>
</feature>
<dbReference type="SUPFAM" id="SSF55874">
    <property type="entry name" value="ATPase domain of HSP90 chaperone/DNA topoisomerase II/histidine kinase"/>
    <property type="match status" value="1"/>
</dbReference>
<feature type="domain" description="PAC" evidence="10">
    <location>
        <begin position="637"/>
        <end position="688"/>
    </location>
</feature>
<keyword evidence="5" id="KW-0418">Kinase</keyword>
<dbReference type="EMBL" id="CP096658">
    <property type="protein sequence ID" value="UPW01997.1"/>
    <property type="molecule type" value="Genomic_DNA"/>
</dbReference>
<dbReference type="Gene3D" id="3.30.565.10">
    <property type="entry name" value="Histidine kinase-like ATPase, C-terminal domain"/>
    <property type="match status" value="1"/>
</dbReference>
<comment type="catalytic activity">
    <reaction evidence="1">
        <text>ATP + protein L-histidine = ADP + protein N-phospho-L-histidine.</text>
        <dbReference type="EC" id="2.7.13.3"/>
    </reaction>
</comment>
<dbReference type="RefSeq" id="WP_248656384.1">
    <property type="nucleotide sequence ID" value="NZ_CP096658.1"/>
</dbReference>
<sequence>MSGHSEQSAGEGEKPMADFGDDFFERMVASAGDAVVTADEDGTLVYANAAVEDLLGYDPAEVRGKRFAEFVPERLRDRYDGWFDRYTDGEGGTPLDDERYELTWVGADGEEVRLSVSGFVHESDDRQWFTGFLREADDDASAERLREEEALIEEIFDTSPIAFAVRDEDGDLLRANERAAELVGVGGDSIPDDGDREWTVYDADGELLPDDEYPVNRVLETGEPVYNETVVVEQPSGRRVHLSVSAAPVREGDEVRRVVSAAEDVTELKETQFELERRREELETELSEVFSRIADAFFALDEDWNFTYVNEEAEELLNESEEELVGESIWEAFPESVGTTFQEEYERAMENQKPASFVEYYPPLSAWFEVQAYPSESGLSVYFQDVSGRIERKGELQNHVKQQRAVADFSQAALEDRPLDDLFDEAVELVCETLGHDYCKVLELDPEAEELLLRNGVGWRDGIVGEATVANDRRLLAGYTLVSEEPVVVTDLENEDRFSGPELLTSHDVTSGITAIVGSPDEPWGVLGTHHTDEQDYADHDVQFVQSIAHILTTAIQRRERERRLERYETIVETVEDGVYALDSEERFVMVNDALCELTGYDREELLGEPASVVHSEAISEKAAEMSDEVTDDFGSVMLELELTRKDGDSVPVESRFGPYRDDGGAFARTGVVRDITERKAREEELQNRVGQQRALSEFSQHALEDRPLDDLMDEATELVAETLDHEFSKLLQLRPEEDDLLLRAGYNWDEAEIGSVTVGTEHDSQAGYTLLAGEPVVVEDFPNEDRFSYPDLNASRGMKSGVSIIVGSPDDPWGILETHTTERRSYADYEVQFVQSIAHILSTAIRRRDREQQLERYETVIETVEDGIYIVGPDGTFSMVNSSFAQLVGYDRADLVGTSPARLYDGEIVEKVEELQQEIRNGERASATVEHDLYTGSGGSFPAETTFTLRRTETGYERVGVTRDITERKRFEQTLTALHESSRELLQLETADAVAKSVLQTTTDVLGIRGAGIYLYDEEREKLTPAAVSEYVADLFDDLPAFEEGDEALTWRAFADGETIRFDDVANTDLTYRDDTPLRSGLWIPLGDHGVLAVVSTEIGAFDADDRTLADLLAATTEAALDRVERERERRRHERELEAQNERLDAFASMLAHELRNPLEIAQIYLDMGVESTVGGDADASSFREVERALDRIEEMIETLLVVTRRGGSVETTEALNLGGVAREWWDDLAPGGTLVVETDREIVADSSRLRQLLENLYRNAEEHAGPDATVRVGDLPDGSASEASGASTDESVGGFYVEDDGPGIPEDERGEVFDPGYSTSNVGIGFGLAVVEQLVEAHRWDCTITESEAGGARFEFTNVETPDE</sequence>
<keyword evidence="4" id="KW-0808">Transferase</keyword>
<dbReference type="SUPFAM" id="SSF47384">
    <property type="entry name" value="Homodimeric domain of signal transducing histidine kinase"/>
    <property type="match status" value="1"/>
</dbReference>
<dbReference type="InterPro" id="IPR005467">
    <property type="entry name" value="His_kinase_dom"/>
</dbReference>
<dbReference type="InterPro" id="IPR000700">
    <property type="entry name" value="PAS-assoc_C"/>
</dbReference>
<feature type="domain" description="PAS" evidence="9">
    <location>
        <begin position="282"/>
        <end position="352"/>
    </location>
</feature>
<protein>
    <recommendedName>
        <fullName evidence="2">histidine kinase</fullName>
        <ecNumber evidence="2">2.7.13.3</ecNumber>
    </recommendedName>
</protein>
<dbReference type="Gene3D" id="3.30.450.20">
    <property type="entry name" value="PAS domain"/>
    <property type="match status" value="5"/>
</dbReference>
<evidence type="ECO:0000256" key="1">
    <source>
        <dbReference type="ARBA" id="ARBA00000085"/>
    </source>
</evidence>
<dbReference type="InterPro" id="IPR001610">
    <property type="entry name" value="PAC"/>
</dbReference>
<evidence type="ECO:0000259" key="9">
    <source>
        <dbReference type="PROSITE" id="PS50112"/>
    </source>
</evidence>
<evidence type="ECO:0000259" key="10">
    <source>
        <dbReference type="PROSITE" id="PS50113"/>
    </source>
</evidence>
<dbReference type="InterPro" id="IPR052162">
    <property type="entry name" value="Sensor_kinase/Photoreceptor"/>
</dbReference>
<evidence type="ECO:0000259" key="8">
    <source>
        <dbReference type="PROSITE" id="PS50109"/>
    </source>
</evidence>
<keyword evidence="12" id="KW-1185">Reference proteome</keyword>
<name>A0A8U0ILI8_9EURY</name>
<feature type="compositionally biased region" description="Polar residues" evidence="7">
    <location>
        <begin position="1283"/>
        <end position="1292"/>
    </location>
</feature>
<dbReference type="PRINTS" id="PR00344">
    <property type="entry name" value="BCTRLSENSOR"/>
</dbReference>
<proteinExistence type="predicted"/>
<dbReference type="SMART" id="SM00091">
    <property type="entry name" value="PAS"/>
    <property type="match status" value="5"/>
</dbReference>
<dbReference type="Pfam" id="PF13185">
    <property type="entry name" value="GAF_2"/>
    <property type="match status" value="1"/>
</dbReference>
<dbReference type="CDD" id="cd00075">
    <property type="entry name" value="HATPase"/>
    <property type="match status" value="1"/>
</dbReference>
<evidence type="ECO:0000256" key="7">
    <source>
        <dbReference type="SAM" id="MobiDB-lite"/>
    </source>
</evidence>
<feature type="domain" description="PAS" evidence="9">
    <location>
        <begin position="854"/>
        <end position="924"/>
    </location>
</feature>
<dbReference type="Pfam" id="PF13426">
    <property type="entry name" value="PAS_9"/>
    <property type="match status" value="2"/>
</dbReference>
<dbReference type="SUPFAM" id="SSF55781">
    <property type="entry name" value="GAF domain-like"/>
    <property type="match status" value="3"/>
</dbReference>
<dbReference type="InterPro" id="IPR036097">
    <property type="entry name" value="HisK_dim/P_sf"/>
</dbReference>
<dbReference type="SUPFAM" id="SSF55785">
    <property type="entry name" value="PYP-like sensor domain (PAS domain)"/>
    <property type="match status" value="5"/>
</dbReference>
<dbReference type="InterPro" id="IPR000014">
    <property type="entry name" value="PAS"/>
</dbReference>
<dbReference type="PROSITE" id="PS50113">
    <property type="entry name" value="PAC"/>
    <property type="match status" value="3"/>
</dbReference>
<dbReference type="Pfam" id="PF01590">
    <property type="entry name" value="GAF"/>
    <property type="match status" value="2"/>
</dbReference>
<dbReference type="InterPro" id="IPR029016">
    <property type="entry name" value="GAF-like_dom_sf"/>
</dbReference>
<dbReference type="CDD" id="cd00082">
    <property type="entry name" value="HisKA"/>
    <property type="match status" value="1"/>
</dbReference>
<dbReference type="Gene3D" id="3.30.450.40">
    <property type="match status" value="3"/>
</dbReference>
<evidence type="ECO:0000256" key="2">
    <source>
        <dbReference type="ARBA" id="ARBA00012438"/>
    </source>
</evidence>
<evidence type="ECO:0000256" key="6">
    <source>
        <dbReference type="SAM" id="Coils"/>
    </source>
</evidence>
<feature type="domain" description="PAC" evidence="10">
    <location>
        <begin position="928"/>
        <end position="978"/>
    </location>
</feature>
<dbReference type="Gene3D" id="1.10.287.130">
    <property type="match status" value="1"/>
</dbReference>
<dbReference type="SMART" id="SM00086">
    <property type="entry name" value="PAC"/>
    <property type="match status" value="3"/>
</dbReference>
<dbReference type="PROSITE" id="PS50109">
    <property type="entry name" value="HIS_KIN"/>
    <property type="match status" value="1"/>
</dbReference>
<dbReference type="GO" id="GO:0000155">
    <property type="term" value="F:phosphorelay sensor kinase activity"/>
    <property type="evidence" value="ECO:0007669"/>
    <property type="project" value="InterPro"/>
</dbReference>
<dbReference type="PANTHER" id="PTHR43304:SF1">
    <property type="entry name" value="PAC DOMAIN-CONTAINING PROTEIN"/>
    <property type="match status" value="1"/>
</dbReference>
<keyword evidence="6" id="KW-0175">Coiled coil</keyword>
<dbReference type="Pfam" id="PF02518">
    <property type="entry name" value="HATPase_c"/>
    <property type="match status" value="1"/>
</dbReference>
<feature type="domain" description="PAC" evidence="10">
    <location>
        <begin position="226"/>
        <end position="277"/>
    </location>
</feature>
<dbReference type="SMART" id="SM00387">
    <property type="entry name" value="HATPase_c"/>
    <property type="match status" value="1"/>
</dbReference>
<feature type="region of interest" description="Disordered" evidence="7">
    <location>
        <begin position="1266"/>
        <end position="1314"/>
    </location>
</feature>
<dbReference type="Proteomes" id="UP000830434">
    <property type="component" value="Chromosome"/>
</dbReference>
<dbReference type="PROSITE" id="PS50112">
    <property type="entry name" value="PAS"/>
    <property type="match status" value="5"/>
</dbReference>
<gene>
    <name evidence="11" type="ORF">M0R88_07855</name>
</gene>
<accession>A0A8U0ILI8</accession>
<evidence type="ECO:0000256" key="4">
    <source>
        <dbReference type="ARBA" id="ARBA00022679"/>
    </source>
</evidence>
<keyword evidence="3" id="KW-0597">Phosphoprotein</keyword>
<dbReference type="EC" id="2.7.13.3" evidence="2"/>
<dbReference type="InterPro" id="IPR036890">
    <property type="entry name" value="HATPase_C_sf"/>
</dbReference>
<dbReference type="Pfam" id="PF08448">
    <property type="entry name" value="PAS_4"/>
    <property type="match status" value="3"/>
</dbReference>
<evidence type="ECO:0000313" key="11">
    <source>
        <dbReference type="EMBL" id="UPW01997.1"/>
    </source>
</evidence>
<dbReference type="InterPro" id="IPR035965">
    <property type="entry name" value="PAS-like_dom_sf"/>
</dbReference>
<dbReference type="InterPro" id="IPR004358">
    <property type="entry name" value="Sig_transdc_His_kin-like_C"/>
</dbReference>
<evidence type="ECO:0000256" key="3">
    <source>
        <dbReference type="ARBA" id="ARBA00022553"/>
    </source>
</evidence>
<evidence type="ECO:0000256" key="5">
    <source>
        <dbReference type="ARBA" id="ARBA00022777"/>
    </source>
</evidence>
<dbReference type="CDD" id="cd00130">
    <property type="entry name" value="PAS"/>
    <property type="match status" value="4"/>
</dbReference>
<organism evidence="11 12">
    <name type="scientific">Halorussus gelatinilyticus</name>
    <dbReference type="NCBI Taxonomy" id="2937524"/>
    <lineage>
        <taxon>Archaea</taxon>
        <taxon>Methanobacteriati</taxon>
        <taxon>Methanobacteriota</taxon>
        <taxon>Stenosarchaea group</taxon>
        <taxon>Halobacteria</taxon>
        <taxon>Halobacteriales</taxon>
        <taxon>Haladaptataceae</taxon>
        <taxon>Halorussus</taxon>
    </lineage>
</organism>
<reference evidence="11" key="1">
    <citation type="submission" date="2022-04" db="EMBL/GenBank/DDBJ databases">
        <title>Diverse halophilic archaea isolated from saline environments.</title>
        <authorList>
            <person name="Cui H.-L."/>
        </authorList>
    </citation>
    <scope>NUCLEOTIDE SEQUENCE</scope>
    <source>
        <strain evidence="11">XZYJT40</strain>
    </source>
</reference>
<dbReference type="InterPro" id="IPR013656">
    <property type="entry name" value="PAS_4"/>
</dbReference>
<dbReference type="GeneID" id="72189760"/>
<dbReference type="InterPro" id="IPR003594">
    <property type="entry name" value="HATPase_dom"/>
</dbReference>